<gene>
    <name evidence="1" type="ORF">SDRG_10410</name>
</gene>
<protein>
    <submittedName>
        <fullName evidence="1">Uncharacterized protein</fullName>
    </submittedName>
</protein>
<dbReference type="InParanoid" id="T0RP71"/>
<dbReference type="GeneID" id="19951137"/>
<dbReference type="RefSeq" id="XP_008614620.1">
    <property type="nucleotide sequence ID" value="XM_008616398.1"/>
</dbReference>
<dbReference type="AlphaFoldDB" id="T0RP71"/>
<sequence>MLSLIRETVTDLPLGHADDGPSNRVAAARLRAPRPALHGHAETVVGFLRTLAAALELVGFLPLRDVWPALHVRAWMLPHTLERVMGALPLYDTVHVYSRHHMHGHMQAFDARYLAGAQPLETATAFNVGLECQHVNDNDA</sequence>
<name>T0RP71_SAPDV</name>
<evidence type="ECO:0000313" key="2">
    <source>
        <dbReference type="Proteomes" id="UP000030762"/>
    </source>
</evidence>
<keyword evidence="2" id="KW-1185">Reference proteome</keyword>
<accession>T0RP71</accession>
<dbReference type="EMBL" id="JH767166">
    <property type="protein sequence ID" value="EQC31892.1"/>
    <property type="molecule type" value="Genomic_DNA"/>
</dbReference>
<dbReference type="VEuPathDB" id="FungiDB:SDRG_10410"/>
<proteinExistence type="predicted"/>
<dbReference type="Proteomes" id="UP000030762">
    <property type="component" value="Unassembled WGS sequence"/>
</dbReference>
<evidence type="ECO:0000313" key="1">
    <source>
        <dbReference type="EMBL" id="EQC31892.1"/>
    </source>
</evidence>
<reference evidence="1 2" key="1">
    <citation type="submission" date="2012-04" db="EMBL/GenBank/DDBJ databases">
        <title>The Genome Sequence of Saprolegnia declina VS20.</title>
        <authorList>
            <consortium name="The Broad Institute Genome Sequencing Platform"/>
            <person name="Russ C."/>
            <person name="Nusbaum C."/>
            <person name="Tyler B."/>
            <person name="van West P."/>
            <person name="Dieguez-Uribeondo J."/>
            <person name="de Bruijn I."/>
            <person name="Tripathy S."/>
            <person name="Jiang R."/>
            <person name="Young S.K."/>
            <person name="Zeng Q."/>
            <person name="Gargeya S."/>
            <person name="Fitzgerald M."/>
            <person name="Haas B."/>
            <person name="Abouelleil A."/>
            <person name="Alvarado L."/>
            <person name="Arachchi H.M."/>
            <person name="Berlin A."/>
            <person name="Chapman S.B."/>
            <person name="Goldberg J."/>
            <person name="Griggs A."/>
            <person name="Gujja S."/>
            <person name="Hansen M."/>
            <person name="Howarth C."/>
            <person name="Imamovic A."/>
            <person name="Larimer J."/>
            <person name="McCowen C."/>
            <person name="Montmayeur A."/>
            <person name="Murphy C."/>
            <person name="Neiman D."/>
            <person name="Pearson M."/>
            <person name="Priest M."/>
            <person name="Roberts A."/>
            <person name="Saif S."/>
            <person name="Shea T."/>
            <person name="Sisk P."/>
            <person name="Sykes S."/>
            <person name="Wortman J."/>
            <person name="Nusbaum C."/>
            <person name="Birren B."/>
        </authorList>
    </citation>
    <scope>NUCLEOTIDE SEQUENCE [LARGE SCALE GENOMIC DNA]</scope>
    <source>
        <strain evidence="1 2">VS20</strain>
    </source>
</reference>
<organism evidence="1 2">
    <name type="scientific">Saprolegnia diclina (strain VS20)</name>
    <dbReference type="NCBI Taxonomy" id="1156394"/>
    <lineage>
        <taxon>Eukaryota</taxon>
        <taxon>Sar</taxon>
        <taxon>Stramenopiles</taxon>
        <taxon>Oomycota</taxon>
        <taxon>Saprolegniomycetes</taxon>
        <taxon>Saprolegniales</taxon>
        <taxon>Saprolegniaceae</taxon>
        <taxon>Saprolegnia</taxon>
    </lineage>
</organism>